<dbReference type="Pfam" id="PF00175">
    <property type="entry name" value="NAD_binding_1"/>
    <property type="match status" value="1"/>
</dbReference>
<evidence type="ECO:0000259" key="9">
    <source>
        <dbReference type="Pfam" id="PF00175"/>
    </source>
</evidence>
<dbReference type="PANTHER" id="PTHR19384:SF84">
    <property type="entry name" value="METHIONINE SYNTHASE REDUCTASE"/>
    <property type="match status" value="1"/>
</dbReference>
<gene>
    <name evidence="10" type="ORF">GDO81_011959</name>
</gene>
<dbReference type="InterPro" id="IPR001709">
    <property type="entry name" value="Flavoprot_Pyr_Nucl_cyt_Rdtase"/>
</dbReference>
<evidence type="ECO:0000313" key="10">
    <source>
        <dbReference type="EMBL" id="KAG8572174.1"/>
    </source>
</evidence>
<evidence type="ECO:0000256" key="5">
    <source>
        <dbReference type="ARBA" id="ARBA00022827"/>
    </source>
</evidence>
<evidence type="ECO:0000256" key="7">
    <source>
        <dbReference type="ARBA" id="ARBA00023002"/>
    </source>
</evidence>
<proteinExistence type="predicted"/>
<evidence type="ECO:0000256" key="3">
    <source>
        <dbReference type="ARBA" id="ARBA00022630"/>
    </source>
</evidence>
<dbReference type="GO" id="GO:0005829">
    <property type="term" value="C:cytosol"/>
    <property type="evidence" value="ECO:0007669"/>
    <property type="project" value="TreeGrafter"/>
</dbReference>
<evidence type="ECO:0000313" key="11">
    <source>
        <dbReference type="Proteomes" id="UP000824782"/>
    </source>
</evidence>
<evidence type="ECO:0000256" key="1">
    <source>
        <dbReference type="ARBA" id="ARBA00001917"/>
    </source>
</evidence>
<dbReference type="FunFam" id="3.40.50.80:FF:000018">
    <property type="entry name" value="NADPH--cytochrome P450 reductase"/>
    <property type="match status" value="1"/>
</dbReference>
<dbReference type="GO" id="GO:0009086">
    <property type="term" value="P:methionine biosynthetic process"/>
    <property type="evidence" value="ECO:0007669"/>
    <property type="project" value="TreeGrafter"/>
</dbReference>
<evidence type="ECO:0000256" key="4">
    <source>
        <dbReference type="ARBA" id="ARBA00022643"/>
    </source>
</evidence>
<keyword evidence="8" id="KW-0472">Membrane</keyword>
<dbReference type="InterPro" id="IPR039261">
    <property type="entry name" value="FNR_nucleotide-bd"/>
</dbReference>
<dbReference type="AlphaFoldDB" id="A0AAV7BIC6"/>
<evidence type="ECO:0000256" key="8">
    <source>
        <dbReference type="SAM" id="Phobius"/>
    </source>
</evidence>
<dbReference type="Gene3D" id="3.40.50.80">
    <property type="entry name" value="Nucleotide-binding domain of ferredoxin-NADP reductase (FNR) module"/>
    <property type="match status" value="1"/>
</dbReference>
<accession>A0AAV7BIC6</accession>
<feature type="transmembrane region" description="Helical" evidence="8">
    <location>
        <begin position="41"/>
        <end position="61"/>
    </location>
</feature>
<sequence>MEKAEESEAADATGSINKFASKPQIPIFIRPSTSFNLPLDFSAPLIMIGPGTGIAPFIGFLQHREIQRQQKKDCTFGDTWLFFGCRSHDKDYFFRDELRSFVQNGTLSHLKVSFSREAPCTSNDYTPKYVQENILIFSKDIVQILTKENGYIYVCGDAKNMAKDVNSALIDILCAELHVEKLDAMKILASLKDEKRYLQDIWC</sequence>
<comment type="cofactor">
    <cofactor evidence="1">
        <name>FMN</name>
        <dbReference type="ChEBI" id="CHEBI:58210"/>
    </cofactor>
</comment>
<dbReference type="GO" id="GO:0030586">
    <property type="term" value="F:[methionine synthase] reductase (NADPH) activity"/>
    <property type="evidence" value="ECO:0007669"/>
    <property type="project" value="TreeGrafter"/>
</dbReference>
<keyword evidence="6" id="KW-0521">NADP</keyword>
<keyword evidence="8" id="KW-1133">Transmembrane helix</keyword>
<keyword evidence="5" id="KW-0274">FAD</keyword>
<organism evidence="10 11">
    <name type="scientific">Engystomops pustulosus</name>
    <name type="common">Tungara frog</name>
    <name type="synonym">Physalaemus pustulosus</name>
    <dbReference type="NCBI Taxonomy" id="76066"/>
    <lineage>
        <taxon>Eukaryota</taxon>
        <taxon>Metazoa</taxon>
        <taxon>Chordata</taxon>
        <taxon>Craniata</taxon>
        <taxon>Vertebrata</taxon>
        <taxon>Euteleostomi</taxon>
        <taxon>Amphibia</taxon>
        <taxon>Batrachia</taxon>
        <taxon>Anura</taxon>
        <taxon>Neobatrachia</taxon>
        <taxon>Hyloidea</taxon>
        <taxon>Leptodactylidae</taxon>
        <taxon>Leiuperinae</taxon>
        <taxon>Engystomops</taxon>
    </lineage>
</organism>
<dbReference type="SUPFAM" id="SSF52343">
    <property type="entry name" value="Ferredoxin reductase-like, C-terminal NADP-linked domain"/>
    <property type="match status" value="1"/>
</dbReference>
<dbReference type="PANTHER" id="PTHR19384">
    <property type="entry name" value="NITRIC OXIDE SYNTHASE-RELATED"/>
    <property type="match status" value="1"/>
</dbReference>
<evidence type="ECO:0000256" key="6">
    <source>
        <dbReference type="ARBA" id="ARBA00022857"/>
    </source>
</evidence>
<keyword evidence="7" id="KW-0560">Oxidoreductase</keyword>
<feature type="domain" description="Oxidoreductase FAD/NAD(P)-binding" evidence="9">
    <location>
        <begin position="47"/>
        <end position="166"/>
    </location>
</feature>
<reference evidence="10" key="1">
    <citation type="thesis" date="2020" institute="ProQuest LLC" country="789 East Eisenhower Parkway, Ann Arbor, MI, USA">
        <title>Comparative Genomics and Chromosome Evolution.</title>
        <authorList>
            <person name="Mudd A.B."/>
        </authorList>
    </citation>
    <scope>NUCLEOTIDE SEQUENCE</scope>
    <source>
        <strain evidence="10">237g6f4</strain>
        <tissue evidence="10">Blood</tissue>
    </source>
</reference>
<keyword evidence="11" id="KW-1185">Reference proteome</keyword>
<dbReference type="EMBL" id="WNYA01000005">
    <property type="protein sequence ID" value="KAG8572174.1"/>
    <property type="molecule type" value="Genomic_DNA"/>
</dbReference>
<keyword evidence="3" id="KW-0285">Flavoprotein</keyword>
<dbReference type="GO" id="GO:0050660">
    <property type="term" value="F:flavin adenine dinucleotide binding"/>
    <property type="evidence" value="ECO:0007669"/>
    <property type="project" value="TreeGrafter"/>
</dbReference>
<dbReference type="InterPro" id="IPR001433">
    <property type="entry name" value="OxRdtase_FAD/NAD-bd"/>
</dbReference>
<keyword evidence="4" id="KW-0288">FMN</keyword>
<dbReference type="Proteomes" id="UP000824782">
    <property type="component" value="Unassembled WGS sequence"/>
</dbReference>
<name>A0AAV7BIC6_ENGPU</name>
<comment type="cofactor">
    <cofactor evidence="2">
        <name>FAD</name>
        <dbReference type="ChEBI" id="CHEBI:57692"/>
    </cofactor>
</comment>
<evidence type="ECO:0000256" key="2">
    <source>
        <dbReference type="ARBA" id="ARBA00001974"/>
    </source>
</evidence>
<dbReference type="GO" id="GO:0050667">
    <property type="term" value="P:homocysteine metabolic process"/>
    <property type="evidence" value="ECO:0007669"/>
    <property type="project" value="TreeGrafter"/>
</dbReference>
<dbReference type="GO" id="GO:0010181">
    <property type="term" value="F:FMN binding"/>
    <property type="evidence" value="ECO:0007669"/>
    <property type="project" value="TreeGrafter"/>
</dbReference>
<keyword evidence="8" id="KW-0812">Transmembrane</keyword>
<comment type="caution">
    <text evidence="10">The sequence shown here is derived from an EMBL/GenBank/DDBJ whole genome shotgun (WGS) entry which is preliminary data.</text>
</comment>
<dbReference type="PRINTS" id="PR00371">
    <property type="entry name" value="FPNCR"/>
</dbReference>
<protein>
    <recommendedName>
        <fullName evidence="9">Oxidoreductase FAD/NAD(P)-binding domain-containing protein</fullName>
    </recommendedName>
</protein>